<accession>A0A9D4DCB1</accession>
<feature type="chain" id="PRO_5038474264" description="Ig-like domain-containing protein" evidence="2">
    <location>
        <begin position="19"/>
        <end position="296"/>
    </location>
</feature>
<proteinExistence type="predicted"/>
<sequence length="296" mass="32823">MFLPVLLWFAVGIPPSIQYALIKRQQGAYLPIECALNSDISFKFTNKQSNKTQTIAACSININSCYLSDKILAQSYAIAKSDVGGVLFVIDVSDDTFGTYTCYETYNASNSAVINLSVADLQNSTYSPTCQIFEECTSSFIALLFDGVQILLLVVCLLCIIFRVNCKSFFGKRHYSKGDEPQLTNIEDHTCSLLRDSSLNDDVKVETRKADIFLYNKEIDSPSLLSAVDPLPKTTLTSIQIPMFTQSGSVSLLTDTLIRPKNTTPETALVRSPGHRHQSSLAGLPSQRYKSRFNVY</sequence>
<evidence type="ECO:0000256" key="2">
    <source>
        <dbReference type="SAM" id="SignalP"/>
    </source>
</evidence>
<feature type="signal peptide" evidence="2">
    <location>
        <begin position="1"/>
        <end position="18"/>
    </location>
</feature>
<evidence type="ECO:0000313" key="4">
    <source>
        <dbReference type="Proteomes" id="UP000828390"/>
    </source>
</evidence>
<reference evidence="3" key="2">
    <citation type="submission" date="2020-11" db="EMBL/GenBank/DDBJ databases">
        <authorList>
            <person name="McCartney M.A."/>
            <person name="Auch B."/>
            <person name="Kono T."/>
            <person name="Mallez S."/>
            <person name="Becker A."/>
            <person name="Gohl D.M."/>
            <person name="Silverstein K.A.T."/>
            <person name="Koren S."/>
            <person name="Bechman K.B."/>
            <person name="Herman A."/>
            <person name="Abrahante J.E."/>
            <person name="Garbe J."/>
        </authorList>
    </citation>
    <scope>NUCLEOTIDE SEQUENCE</scope>
    <source>
        <strain evidence="3">Duluth1</strain>
        <tissue evidence="3">Whole animal</tissue>
    </source>
</reference>
<dbReference type="EMBL" id="JAIWYP010000010">
    <property type="protein sequence ID" value="KAH3746987.1"/>
    <property type="molecule type" value="Genomic_DNA"/>
</dbReference>
<dbReference type="AlphaFoldDB" id="A0A9D4DCB1"/>
<evidence type="ECO:0000256" key="1">
    <source>
        <dbReference type="SAM" id="Phobius"/>
    </source>
</evidence>
<keyword evidence="1" id="KW-1133">Transmembrane helix</keyword>
<feature type="transmembrane region" description="Helical" evidence="1">
    <location>
        <begin position="140"/>
        <end position="164"/>
    </location>
</feature>
<keyword evidence="1" id="KW-0472">Membrane</keyword>
<dbReference type="Proteomes" id="UP000828390">
    <property type="component" value="Unassembled WGS sequence"/>
</dbReference>
<organism evidence="3 4">
    <name type="scientific">Dreissena polymorpha</name>
    <name type="common">Zebra mussel</name>
    <name type="synonym">Mytilus polymorpha</name>
    <dbReference type="NCBI Taxonomy" id="45954"/>
    <lineage>
        <taxon>Eukaryota</taxon>
        <taxon>Metazoa</taxon>
        <taxon>Spiralia</taxon>
        <taxon>Lophotrochozoa</taxon>
        <taxon>Mollusca</taxon>
        <taxon>Bivalvia</taxon>
        <taxon>Autobranchia</taxon>
        <taxon>Heteroconchia</taxon>
        <taxon>Euheterodonta</taxon>
        <taxon>Imparidentia</taxon>
        <taxon>Neoheterodontei</taxon>
        <taxon>Myida</taxon>
        <taxon>Dreissenoidea</taxon>
        <taxon>Dreissenidae</taxon>
        <taxon>Dreissena</taxon>
    </lineage>
</organism>
<gene>
    <name evidence="3" type="ORF">DPMN_181407</name>
</gene>
<name>A0A9D4DCB1_DREPO</name>
<evidence type="ECO:0008006" key="5">
    <source>
        <dbReference type="Google" id="ProtNLM"/>
    </source>
</evidence>
<evidence type="ECO:0000313" key="3">
    <source>
        <dbReference type="EMBL" id="KAH3746987.1"/>
    </source>
</evidence>
<reference evidence="3" key="1">
    <citation type="journal article" date="2019" name="bioRxiv">
        <title>The Genome of the Zebra Mussel, Dreissena polymorpha: A Resource for Invasive Species Research.</title>
        <authorList>
            <person name="McCartney M.A."/>
            <person name="Auch B."/>
            <person name="Kono T."/>
            <person name="Mallez S."/>
            <person name="Zhang Y."/>
            <person name="Obille A."/>
            <person name="Becker A."/>
            <person name="Abrahante J.E."/>
            <person name="Garbe J."/>
            <person name="Badalamenti J.P."/>
            <person name="Herman A."/>
            <person name="Mangelson H."/>
            <person name="Liachko I."/>
            <person name="Sullivan S."/>
            <person name="Sone E.D."/>
            <person name="Koren S."/>
            <person name="Silverstein K.A.T."/>
            <person name="Beckman K.B."/>
            <person name="Gohl D.M."/>
        </authorList>
    </citation>
    <scope>NUCLEOTIDE SEQUENCE</scope>
    <source>
        <strain evidence="3">Duluth1</strain>
        <tissue evidence="3">Whole animal</tissue>
    </source>
</reference>
<keyword evidence="4" id="KW-1185">Reference proteome</keyword>
<protein>
    <recommendedName>
        <fullName evidence="5">Ig-like domain-containing protein</fullName>
    </recommendedName>
</protein>
<keyword evidence="1" id="KW-0812">Transmembrane</keyword>
<comment type="caution">
    <text evidence="3">The sequence shown here is derived from an EMBL/GenBank/DDBJ whole genome shotgun (WGS) entry which is preliminary data.</text>
</comment>
<keyword evidence="2" id="KW-0732">Signal</keyword>